<evidence type="ECO:0000313" key="2">
    <source>
        <dbReference type="EMBL" id="CAL1401712.1"/>
    </source>
</evidence>
<gene>
    <name evidence="2" type="ORF">LTRI10_LOCUS41757</name>
</gene>
<dbReference type="EMBL" id="OZ034820">
    <property type="protein sequence ID" value="CAL1401712.1"/>
    <property type="molecule type" value="Genomic_DNA"/>
</dbReference>
<sequence length="88" mass="9350">MAFHRLHLDLSIGGGFIACHQLPSFDRTTDGANRQTEKRSEGAGYGRQRVQLPLFFIQANGGLSSTAGSGFLVANASLFSNPAKVLGL</sequence>
<dbReference type="Proteomes" id="UP001497516">
    <property type="component" value="Chromosome 7"/>
</dbReference>
<dbReference type="AlphaFoldDB" id="A0AAV2FUK3"/>
<accession>A0AAV2FUK3</accession>
<evidence type="ECO:0000256" key="1">
    <source>
        <dbReference type="SAM" id="MobiDB-lite"/>
    </source>
</evidence>
<name>A0AAV2FUK3_9ROSI</name>
<feature type="region of interest" description="Disordered" evidence="1">
    <location>
        <begin position="24"/>
        <end position="45"/>
    </location>
</feature>
<organism evidence="2 3">
    <name type="scientific">Linum trigynum</name>
    <dbReference type="NCBI Taxonomy" id="586398"/>
    <lineage>
        <taxon>Eukaryota</taxon>
        <taxon>Viridiplantae</taxon>
        <taxon>Streptophyta</taxon>
        <taxon>Embryophyta</taxon>
        <taxon>Tracheophyta</taxon>
        <taxon>Spermatophyta</taxon>
        <taxon>Magnoliopsida</taxon>
        <taxon>eudicotyledons</taxon>
        <taxon>Gunneridae</taxon>
        <taxon>Pentapetalae</taxon>
        <taxon>rosids</taxon>
        <taxon>fabids</taxon>
        <taxon>Malpighiales</taxon>
        <taxon>Linaceae</taxon>
        <taxon>Linum</taxon>
    </lineage>
</organism>
<evidence type="ECO:0000313" key="3">
    <source>
        <dbReference type="Proteomes" id="UP001497516"/>
    </source>
</evidence>
<keyword evidence="3" id="KW-1185">Reference proteome</keyword>
<protein>
    <submittedName>
        <fullName evidence="2">Uncharacterized protein</fullName>
    </submittedName>
</protein>
<reference evidence="2 3" key="1">
    <citation type="submission" date="2024-04" db="EMBL/GenBank/DDBJ databases">
        <authorList>
            <person name="Fracassetti M."/>
        </authorList>
    </citation>
    <scope>NUCLEOTIDE SEQUENCE [LARGE SCALE GENOMIC DNA]</scope>
</reference>
<proteinExistence type="predicted"/>